<evidence type="ECO:0000256" key="3">
    <source>
        <dbReference type="ARBA" id="ARBA00022741"/>
    </source>
</evidence>
<feature type="non-terminal residue" evidence="9">
    <location>
        <position position="461"/>
    </location>
</feature>
<dbReference type="PROSITE" id="PS00107">
    <property type="entry name" value="PROTEIN_KINASE_ATP"/>
    <property type="match status" value="1"/>
</dbReference>
<protein>
    <recommendedName>
        <fullName evidence="8">Protein kinase domain-containing protein</fullName>
    </recommendedName>
</protein>
<feature type="domain" description="Protein kinase" evidence="8">
    <location>
        <begin position="71"/>
        <end position="452"/>
    </location>
</feature>
<evidence type="ECO:0000256" key="7">
    <source>
        <dbReference type="RuleBase" id="RU000304"/>
    </source>
</evidence>
<dbReference type="GO" id="GO:0005634">
    <property type="term" value="C:nucleus"/>
    <property type="evidence" value="ECO:0007669"/>
    <property type="project" value="TreeGrafter"/>
</dbReference>
<dbReference type="GO" id="GO:0004674">
    <property type="term" value="F:protein serine/threonine kinase activity"/>
    <property type="evidence" value="ECO:0007669"/>
    <property type="project" value="UniProtKB-KW"/>
</dbReference>
<dbReference type="PANTHER" id="PTHR45646:SF11">
    <property type="entry name" value="SERINE_THREONINE-PROTEIN KINASE DOA"/>
    <property type="match status" value="1"/>
</dbReference>
<evidence type="ECO:0000256" key="5">
    <source>
        <dbReference type="ARBA" id="ARBA00022840"/>
    </source>
</evidence>
<dbReference type="InterPro" id="IPR017441">
    <property type="entry name" value="Protein_kinase_ATP_BS"/>
</dbReference>
<keyword evidence="3 6" id="KW-0547">Nucleotide-binding</keyword>
<dbReference type="STRING" id="983967.A0A1E4T2G1"/>
<gene>
    <name evidence="9" type="ORF">CANARDRAFT_187128</name>
</gene>
<dbReference type="EMBL" id="KV453851">
    <property type="protein sequence ID" value="ODV85950.1"/>
    <property type="molecule type" value="Genomic_DNA"/>
</dbReference>
<dbReference type="AlphaFoldDB" id="A0A1E4T2G1"/>
<organism evidence="9 10">
    <name type="scientific">[Candida] arabinofermentans NRRL YB-2248</name>
    <dbReference type="NCBI Taxonomy" id="983967"/>
    <lineage>
        <taxon>Eukaryota</taxon>
        <taxon>Fungi</taxon>
        <taxon>Dikarya</taxon>
        <taxon>Ascomycota</taxon>
        <taxon>Saccharomycotina</taxon>
        <taxon>Pichiomycetes</taxon>
        <taxon>Pichiales</taxon>
        <taxon>Pichiaceae</taxon>
        <taxon>Ogataea</taxon>
        <taxon>Ogataea/Candida clade</taxon>
    </lineage>
</organism>
<feature type="non-terminal residue" evidence="9">
    <location>
        <position position="1"/>
    </location>
</feature>
<keyword evidence="5 6" id="KW-0067">ATP-binding</keyword>
<dbReference type="PROSITE" id="PS50011">
    <property type="entry name" value="PROTEIN_KINASE_DOM"/>
    <property type="match status" value="1"/>
</dbReference>
<dbReference type="Gene3D" id="1.10.510.10">
    <property type="entry name" value="Transferase(Phosphotransferase) domain 1"/>
    <property type="match status" value="2"/>
</dbReference>
<dbReference type="InterPro" id="IPR051175">
    <property type="entry name" value="CLK_kinases"/>
</dbReference>
<dbReference type="PANTHER" id="PTHR45646">
    <property type="entry name" value="SERINE/THREONINE-PROTEIN KINASE DOA-RELATED"/>
    <property type="match status" value="1"/>
</dbReference>
<name>A0A1E4T2G1_9ASCO</name>
<dbReference type="SUPFAM" id="SSF56112">
    <property type="entry name" value="Protein kinase-like (PK-like)"/>
    <property type="match status" value="1"/>
</dbReference>
<accession>A0A1E4T2G1</accession>
<reference evidence="10" key="1">
    <citation type="submission" date="2016-04" db="EMBL/GenBank/DDBJ databases">
        <title>Comparative genomics of biotechnologically important yeasts.</title>
        <authorList>
            <consortium name="DOE Joint Genome Institute"/>
            <person name="Riley R."/>
            <person name="Haridas S."/>
            <person name="Wolfe K.H."/>
            <person name="Lopes M.R."/>
            <person name="Hittinger C.T."/>
            <person name="Goker M."/>
            <person name="Salamov A."/>
            <person name="Wisecaver J."/>
            <person name="Long T.M."/>
            <person name="Aerts A.L."/>
            <person name="Barry K."/>
            <person name="Choi C."/>
            <person name="Clum A."/>
            <person name="Coughlan A.Y."/>
            <person name="Deshpande S."/>
            <person name="Douglass A.P."/>
            <person name="Hanson S.J."/>
            <person name="Klenk H.-P."/>
            <person name="Labutti K."/>
            <person name="Lapidus A."/>
            <person name="Lindquist E."/>
            <person name="Lipzen A."/>
            <person name="Meier-Kolthoff J.P."/>
            <person name="Ohm R.A."/>
            <person name="Otillar R.P."/>
            <person name="Pangilinan J."/>
            <person name="Peng Y."/>
            <person name="Rokas A."/>
            <person name="Rosa C.A."/>
            <person name="Scheuner C."/>
            <person name="Sibirny A.A."/>
            <person name="Slot J.C."/>
            <person name="Stielow J.B."/>
            <person name="Sun H."/>
            <person name="Kurtzman C.P."/>
            <person name="Blackwell M."/>
            <person name="Grigoriev I.V."/>
            <person name="Jeffries T.W."/>
        </authorList>
    </citation>
    <scope>NUCLEOTIDE SEQUENCE [LARGE SCALE GENOMIC DNA]</scope>
    <source>
        <strain evidence="10">NRRL YB-2248</strain>
    </source>
</reference>
<dbReference type="Gene3D" id="3.30.200.20">
    <property type="entry name" value="Phosphorylase Kinase, domain 1"/>
    <property type="match status" value="1"/>
</dbReference>
<proteinExistence type="inferred from homology"/>
<keyword evidence="1 7" id="KW-0723">Serine/threonine-protein kinase</keyword>
<dbReference type="GO" id="GO:0030447">
    <property type="term" value="P:filamentous growth"/>
    <property type="evidence" value="ECO:0007669"/>
    <property type="project" value="UniProtKB-ARBA"/>
</dbReference>
<evidence type="ECO:0000313" key="10">
    <source>
        <dbReference type="Proteomes" id="UP000094801"/>
    </source>
</evidence>
<sequence>KKRTKTLPQLSYSRLAYEPTFDKNSVYEKIGDVKTALIQHQLTNYTYDVPCDDKDGHYIINPGSFFANDRFQIDSLLGQGTFGKVVKAYDRYNNCVVAIKIIRAIPKYRDASKIELRVLSMLKKHDPENINQCIHLRECFDFRNHICIVTDILKISLYDFLDNCQFLPFPGSHIQAIARQLLRSVAFMHDLNLIHTDLKPENILLKDDSYTKKPYKKFDTNDTTVFQRKILNDPKIYTIDYGSAIFDDEYHSTVVSTRHYRAPEIILGIGWSFPCDLWSIGCILVELITGDALFKTHENTQHLAMMEQVIGQSIDLKLVKKCLNQYYQQQQPANSRRRLSNSNSNSNSSDCIANSFSKATGKLLFPTNKTPITLINEVEDLCNLDTLIGKKTGFKFDLKLSLKDSLIKFKVPKKQIDDYEFWYWFIDLVRNLLVYDPEKRLSAKEALEHRWFGHGIFDDGT</sequence>
<evidence type="ECO:0000313" key="9">
    <source>
        <dbReference type="EMBL" id="ODV85950.1"/>
    </source>
</evidence>
<dbReference type="Proteomes" id="UP000094801">
    <property type="component" value="Unassembled WGS sequence"/>
</dbReference>
<keyword evidence="10" id="KW-1185">Reference proteome</keyword>
<evidence type="ECO:0000259" key="8">
    <source>
        <dbReference type="PROSITE" id="PS50011"/>
    </source>
</evidence>
<dbReference type="PROSITE" id="PS00108">
    <property type="entry name" value="PROTEIN_KINASE_ST"/>
    <property type="match status" value="1"/>
</dbReference>
<dbReference type="Pfam" id="PF00069">
    <property type="entry name" value="Pkinase"/>
    <property type="match status" value="1"/>
</dbReference>
<dbReference type="SMART" id="SM00220">
    <property type="entry name" value="S_TKc"/>
    <property type="match status" value="1"/>
</dbReference>
<evidence type="ECO:0000256" key="2">
    <source>
        <dbReference type="ARBA" id="ARBA00022679"/>
    </source>
</evidence>
<dbReference type="GO" id="GO:0043484">
    <property type="term" value="P:regulation of RNA splicing"/>
    <property type="evidence" value="ECO:0007669"/>
    <property type="project" value="TreeGrafter"/>
</dbReference>
<keyword evidence="4" id="KW-0418">Kinase</keyword>
<comment type="similarity">
    <text evidence="7">Belongs to the protein kinase superfamily.</text>
</comment>
<dbReference type="CDD" id="cd14134">
    <property type="entry name" value="PKc_CLK"/>
    <property type="match status" value="1"/>
</dbReference>
<feature type="binding site" evidence="6">
    <location>
        <position position="100"/>
    </location>
    <ligand>
        <name>ATP</name>
        <dbReference type="ChEBI" id="CHEBI:30616"/>
    </ligand>
</feature>
<keyword evidence="2" id="KW-0808">Transferase</keyword>
<evidence type="ECO:0000256" key="1">
    <source>
        <dbReference type="ARBA" id="ARBA00022527"/>
    </source>
</evidence>
<evidence type="ECO:0000256" key="4">
    <source>
        <dbReference type="ARBA" id="ARBA00022777"/>
    </source>
</evidence>
<dbReference type="InterPro" id="IPR008271">
    <property type="entry name" value="Ser/Thr_kinase_AS"/>
</dbReference>
<evidence type="ECO:0000256" key="6">
    <source>
        <dbReference type="PROSITE-ProRule" id="PRU10141"/>
    </source>
</evidence>
<dbReference type="InterPro" id="IPR011009">
    <property type="entry name" value="Kinase-like_dom_sf"/>
</dbReference>
<dbReference type="GO" id="GO:0005524">
    <property type="term" value="F:ATP binding"/>
    <property type="evidence" value="ECO:0007669"/>
    <property type="project" value="UniProtKB-UniRule"/>
</dbReference>
<dbReference type="InterPro" id="IPR000719">
    <property type="entry name" value="Prot_kinase_dom"/>
</dbReference>
<dbReference type="OrthoDB" id="283111at2759"/>